<protein>
    <submittedName>
        <fullName evidence="5">DNA polymerase-3 subunit epsilon</fullName>
    </submittedName>
</protein>
<dbReference type="InterPro" id="IPR012337">
    <property type="entry name" value="RNaseH-like_sf"/>
</dbReference>
<proteinExistence type="predicted"/>
<organism evidence="5 6">
    <name type="scientific">Ferrimonas marina</name>
    <dbReference type="NCBI Taxonomy" id="299255"/>
    <lineage>
        <taxon>Bacteria</taxon>
        <taxon>Pseudomonadati</taxon>
        <taxon>Pseudomonadota</taxon>
        <taxon>Gammaproteobacteria</taxon>
        <taxon>Alteromonadales</taxon>
        <taxon>Ferrimonadaceae</taxon>
        <taxon>Ferrimonas</taxon>
    </lineage>
</organism>
<dbReference type="Pfam" id="PF00929">
    <property type="entry name" value="RNase_T"/>
    <property type="match status" value="1"/>
</dbReference>
<dbReference type="GO" id="GO:0005829">
    <property type="term" value="C:cytosol"/>
    <property type="evidence" value="ECO:0007669"/>
    <property type="project" value="TreeGrafter"/>
</dbReference>
<accession>A0A1M5YWC8</accession>
<keyword evidence="1" id="KW-0540">Nuclease</keyword>
<gene>
    <name evidence="5" type="ORF">SAMN02745129_4529</name>
</gene>
<dbReference type="STRING" id="299255.SAMN02745129_4529"/>
<keyword evidence="2" id="KW-0378">Hydrolase</keyword>
<dbReference type="GO" id="GO:0003676">
    <property type="term" value="F:nucleic acid binding"/>
    <property type="evidence" value="ECO:0007669"/>
    <property type="project" value="InterPro"/>
</dbReference>
<dbReference type="GO" id="GO:0006259">
    <property type="term" value="P:DNA metabolic process"/>
    <property type="evidence" value="ECO:0007669"/>
    <property type="project" value="UniProtKB-ARBA"/>
</dbReference>
<dbReference type="OrthoDB" id="5497329at2"/>
<evidence type="ECO:0000259" key="4">
    <source>
        <dbReference type="SMART" id="SM00479"/>
    </source>
</evidence>
<evidence type="ECO:0000256" key="2">
    <source>
        <dbReference type="ARBA" id="ARBA00022801"/>
    </source>
</evidence>
<dbReference type="Proteomes" id="UP000184268">
    <property type="component" value="Unassembled WGS sequence"/>
</dbReference>
<feature type="domain" description="Exonuclease" evidence="4">
    <location>
        <begin position="38"/>
        <end position="211"/>
    </location>
</feature>
<evidence type="ECO:0000256" key="1">
    <source>
        <dbReference type="ARBA" id="ARBA00022722"/>
    </source>
</evidence>
<dbReference type="InterPro" id="IPR013520">
    <property type="entry name" value="Ribonucl_H"/>
</dbReference>
<dbReference type="EMBL" id="FQXG01000008">
    <property type="protein sequence ID" value="SHI16130.1"/>
    <property type="molecule type" value="Genomic_DNA"/>
</dbReference>
<dbReference type="InterPro" id="IPR036397">
    <property type="entry name" value="RNaseH_sf"/>
</dbReference>
<keyword evidence="3" id="KW-0269">Exonuclease</keyword>
<evidence type="ECO:0000313" key="6">
    <source>
        <dbReference type="Proteomes" id="UP000184268"/>
    </source>
</evidence>
<dbReference type="CDD" id="cd06127">
    <property type="entry name" value="DEDDh"/>
    <property type="match status" value="1"/>
</dbReference>
<dbReference type="PANTHER" id="PTHR30231">
    <property type="entry name" value="DNA POLYMERASE III SUBUNIT EPSILON"/>
    <property type="match status" value="1"/>
</dbReference>
<reference evidence="5 6" key="1">
    <citation type="submission" date="2016-11" db="EMBL/GenBank/DDBJ databases">
        <authorList>
            <person name="Jaros S."/>
            <person name="Januszkiewicz K."/>
            <person name="Wedrychowicz H."/>
        </authorList>
    </citation>
    <scope>NUCLEOTIDE SEQUENCE [LARGE SCALE GENOMIC DNA]</scope>
    <source>
        <strain evidence="5 6">DSM 16917</strain>
    </source>
</reference>
<dbReference type="RefSeq" id="WP_067664823.1">
    <property type="nucleotide sequence ID" value="NZ_FQXG01000008.1"/>
</dbReference>
<keyword evidence="6" id="KW-1185">Reference proteome</keyword>
<evidence type="ECO:0000256" key="3">
    <source>
        <dbReference type="ARBA" id="ARBA00022839"/>
    </source>
</evidence>
<name>A0A1M5YWC8_9GAMM</name>
<dbReference type="AlphaFoldDB" id="A0A1M5YWC8"/>
<dbReference type="Gene3D" id="3.30.420.10">
    <property type="entry name" value="Ribonuclease H-like superfamily/Ribonuclease H"/>
    <property type="match status" value="1"/>
</dbReference>
<sequence>MIRRARYLWARQRNNQEQLSTFYQGGFVASGVRADHAPLLALDLELTGLSAAQDKILSIACVPIDEGLIRLDQAWHQLVRIDGDVGDSCTVHGIRDIDMAQGLPLQQALEALLPRLSGRVLVCHNATLDLAFLHKGLQQCFGETLPLEAVDTLLLEQKRLAGRGETPKSDSLRLGNCRERYNLPNYPGHNALIDALACGELLLAQLAAIGGRKGVSLGSVLSA</sequence>
<dbReference type="GO" id="GO:0008408">
    <property type="term" value="F:3'-5' exonuclease activity"/>
    <property type="evidence" value="ECO:0007669"/>
    <property type="project" value="TreeGrafter"/>
</dbReference>
<dbReference type="PANTHER" id="PTHR30231:SF4">
    <property type="entry name" value="PROTEIN NEN2"/>
    <property type="match status" value="1"/>
</dbReference>
<evidence type="ECO:0000313" key="5">
    <source>
        <dbReference type="EMBL" id="SHI16130.1"/>
    </source>
</evidence>
<dbReference type="SMART" id="SM00479">
    <property type="entry name" value="EXOIII"/>
    <property type="match status" value="1"/>
</dbReference>
<dbReference type="SUPFAM" id="SSF53098">
    <property type="entry name" value="Ribonuclease H-like"/>
    <property type="match status" value="1"/>
</dbReference>